<dbReference type="EMBL" id="FQXR01000007">
    <property type="protein sequence ID" value="SHI00038.1"/>
    <property type="molecule type" value="Genomic_DNA"/>
</dbReference>
<dbReference type="AlphaFoldDB" id="A0A1M5XKF3"/>
<organism evidence="7 8">
    <name type="scientific">Sporanaerobacter acetigenes DSM 13106</name>
    <dbReference type="NCBI Taxonomy" id="1123281"/>
    <lineage>
        <taxon>Bacteria</taxon>
        <taxon>Bacillati</taxon>
        <taxon>Bacillota</taxon>
        <taxon>Tissierellia</taxon>
        <taxon>Tissierellales</taxon>
        <taxon>Sporanaerobacteraceae</taxon>
        <taxon>Sporanaerobacter</taxon>
    </lineage>
</organism>
<keyword evidence="4 6" id="KW-0699">rRNA-binding</keyword>
<keyword evidence="2 4" id="KW-0687">Ribonucleoprotein</keyword>
<evidence type="ECO:0000256" key="2">
    <source>
        <dbReference type="ARBA" id="ARBA00023274"/>
    </source>
</evidence>
<dbReference type="FunFam" id="1.10.287.10:FF:000002">
    <property type="entry name" value="30S ribosomal protein S15"/>
    <property type="match status" value="1"/>
</dbReference>
<dbReference type="Gene3D" id="1.10.287.10">
    <property type="entry name" value="S15/NS1, RNA-binding"/>
    <property type="match status" value="1"/>
</dbReference>
<accession>A0A1M5XKF3</accession>
<dbReference type="Pfam" id="PF00312">
    <property type="entry name" value="Ribosomal_S15"/>
    <property type="match status" value="1"/>
</dbReference>
<dbReference type="SMART" id="SM01387">
    <property type="entry name" value="Ribosomal_S15"/>
    <property type="match status" value="1"/>
</dbReference>
<dbReference type="GO" id="GO:0003735">
    <property type="term" value="F:structural constituent of ribosome"/>
    <property type="evidence" value="ECO:0007669"/>
    <property type="project" value="InterPro"/>
</dbReference>
<dbReference type="GO" id="GO:0019843">
    <property type="term" value="F:rRNA binding"/>
    <property type="evidence" value="ECO:0007669"/>
    <property type="project" value="UniProtKB-UniRule"/>
</dbReference>
<dbReference type="PROSITE" id="PS00362">
    <property type="entry name" value="RIBOSOMAL_S15"/>
    <property type="match status" value="1"/>
</dbReference>
<keyword evidence="8" id="KW-1185">Reference proteome</keyword>
<proteinExistence type="inferred from homology"/>
<comment type="function">
    <text evidence="4 6">One of the primary rRNA binding proteins, it binds directly to 16S rRNA where it helps nucleate assembly of the platform of the 30S subunit by binding and bridging several RNA helices of the 16S rRNA.</text>
</comment>
<dbReference type="SUPFAM" id="SSF47060">
    <property type="entry name" value="S15/NS1 RNA-binding domain"/>
    <property type="match status" value="1"/>
</dbReference>
<dbReference type="InterPro" id="IPR005290">
    <property type="entry name" value="Ribosomal_uS15_bac-type"/>
</dbReference>
<dbReference type="STRING" id="1123281.SAMN02745180_01700"/>
<dbReference type="NCBIfam" id="TIGR00952">
    <property type="entry name" value="S15_bact"/>
    <property type="match status" value="1"/>
</dbReference>
<evidence type="ECO:0000256" key="1">
    <source>
        <dbReference type="ARBA" id="ARBA00022980"/>
    </source>
</evidence>
<sequence>MALNKEQKEEIIREYGLHEGDTGSPEVQIAMLTYRINSLNEHLKTHKKDHHSRRGLLKMVGQRRGLLNYLQKTDIERYRSLIQKLGIRG</sequence>
<dbReference type="GO" id="GO:0022627">
    <property type="term" value="C:cytosolic small ribosomal subunit"/>
    <property type="evidence" value="ECO:0007669"/>
    <property type="project" value="TreeGrafter"/>
</dbReference>
<comment type="function">
    <text evidence="4">Forms an intersubunit bridge (bridge B4) with the 23S rRNA of the 50S subunit in the ribosome.</text>
</comment>
<evidence type="ECO:0000256" key="4">
    <source>
        <dbReference type="HAMAP-Rule" id="MF_01343"/>
    </source>
</evidence>
<dbReference type="InterPro" id="IPR000589">
    <property type="entry name" value="Ribosomal_uS15"/>
</dbReference>
<evidence type="ECO:0000256" key="6">
    <source>
        <dbReference type="RuleBase" id="RU004524"/>
    </source>
</evidence>
<protein>
    <recommendedName>
        <fullName evidence="4">Small ribosomal subunit protein uS15</fullName>
    </recommendedName>
</protein>
<reference evidence="7 8" key="1">
    <citation type="submission" date="2016-11" db="EMBL/GenBank/DDBJ databases">
        <authorList>
            <person name="Jaros S."/>
            <person name="Januszkiewicz K."/>
            <person name="Wedrychowicz H."/>
        </authorList>
    </citation>
    <scope>NUCLEOTIDE SEQUENCE [LARGE SCALE GENOMIC DNA]</scope>
    <source>
        <strain evidence="7 8">DSM 13106</strain>
    </source>
</reference>
<gene>
    <name evidence="4" type="primary">rpsO</name>
    <name evidence="7" type="ORF">SAMN02745180_01700</name>
</gene>
<comment type="subunit">
    <text evidence="3 4">Part of the 30S ribosomal subunit. Forms a bridge to the 50S subunit in the 70S ribosome, contacting the 23S rRNA.</text>
</comment>
<dbReference type="GO" id="GO:0006412">
    <property type="term" value="P:translation"/>
    <property type="evidence" value="ECO:0007669"/>
    <property type="project" value="UniProtKB-UniRule"/>
</dbReference>
<dbReference type="HAMAP" id="MF_01343_B">
    <property type="entry name" value="Ribosomal_uS15_B"/>
    <property type="match status" value="1"/>
</dbReference>
<keyword evidence="1 4" id="KW-0689">Ribosomal protein</keyword>
<dbReference type="Gene3D" id="6.10.250.3130">
    <property type="match status" value="1"/>
</dbReference>
<comment type="similarity">
    <text evidence="4 5">Belongs to the universal ribosomal protein uS15 family.</text>
</comment>
<dbReference type="OrthoDB" id="9799262at2"/>
<dbReference type="PANTHER" id="PTHR23321">
    <property type="entry name" value="RIBOSOMAL PROTEIN S15, BACTERIAL AND ORGANELLAR"/>
    <property type="match status" value="1"/>
</dbReference>
<keyword evidence="4 6" id="KW-0694">RNA-binding</keyword>
<dbReference type="Proteomes" id="UP000184389">
    <property type="component" value="Unassembled WGS sequence"/>
</dbReference>
<dbReference type="CDD" id="cd00353">
    <property type="entry name" value="Ribosomal_S15p_S13e"/>
    <property type="match status" value="1"/>
</dbReference>
<evidence type="ECO:0000313" key="8">
    <source>
        <dbReference type="Proteomes" id="UP000184389"/>
    </source>
</evidence>
<dbReference type="PANTHER" id="PTHR23321:SF26">
    <property type="entry name" value="SMALL RIBOSOMAL SUBUNIT PROTEIN US15M"/>
    <property type="match status" value="1"/>
</dbReference>
<evidence type="ECO:0000256" key="3">
    <source>
        <dbReference type="ARBA" id="ARBA00064542"/>
    </source>
</evidence>
<name>A0A1M5XKF3_9FIRM</name>
<evidence type="ECO:0000313" key="7">
    <source>
        <dbReference type="EMBL" id="SHI00038.1"/>
    </source>
</evidence>
<dbReference type="RefSeq" id="WP_072744369.1">
    <property type="nucleotide sequence ID" value="NZ_FQXR01000007.1"/>
</dbReference>
<dbReference type="InterPro" id="IPR009068">
    <property type="entry name" value="uS15_NS1_RNA-bd_sf"/>
</dbReference>
<evidence type="ECO:0000256" key="5">
    <source>
        <dbReference type="RuleBase" id="RU003919"/>
    </source>
</evidence>